<comment type="caution">
    <text evidence="1">The sequence shown here is derived from an EMBL/GenBank/DDBJ whole genome shotgun (WGS) entry which is preliminary data.</text>
</comment>
<dbReference type="EMBL" id="BNJJ01000019">
    <property type="protein sequence ID" value="GHO87733.1"/>
    <property type="molecule type" value="Genomic_DNA"/>
</dbReference>
<dbReference type="Proteomes" id="UP000635565">
    <property type="component" value="Unassembled WGS sequence"/>
</dbReference>
<accession>A0ABQ3VPH8</accession>
<evidence type="ECO:0000313" key="2">
    <source>
        <dbReference type="Proteomes" id="UP000635565"/>
    </source>
</evidence>
<name>A0ABQ3VPH8_9CHLR</name>
<proteinExistence type="predicted"/>
<gene>
    <name evidence="1" type="ORF">KSZ_57390</name>
</gene>
<keyword evidence="2" id="KW-1185">Reference proteome</keyword>
<sequence length="99" mass="10975">MDTDIKTYSTRFGNSRTTFKKPILAQNRCQGSRIRHVAGPEQRKSLHVLHLASTYRGVDVETGVLGQLIGAFIAARNCLTNTDRAQADKQVDNLDNDMG</sequence>
<reference evidence="1 2" key="1">
    <citation type="journal article" date="2021" name="Int. J. Syst. Evol. Microbiol.">
        <title>Reticulibacter mediterranei gen. nov., sp. nov., within the new family Reticulibacteraceae fam. nov., and Ktedonospora formicarum gen. nov., sp. nov., Ktedonobacter robiniae sp. nov., Dictyobacter formicarum sp. nov. and Dictyobacter arantiisoli sp. nov., belonging to the class Ktedonobacteria.</title>
        <authorList>
            <person name="Yabe S."/>
            <person name="Zheng Y."/>
            <person name="Wang C.M."/>
            <person name="Sakai Y."/>
            <person name="Abe K."/>
            <person name="Yokota A."/>
            <person name="Donadio S."/>
            <person name="Cavaletti L."/>
            <person name="Monciardini P."/>
        </authorList>
    </citation>
    <scope>NUCLEOTIDE SEQUENCE [LARGE SCALE GENOMIC DNA]</scope>
    <source>
        <strain evidence="1 2">SOSP1-9</strain>
    </source>
</reference>
<evidence type="ECO:0000313" key="1">
    <source>
        <dbReference type="EMBL" id="GHO87733.1"/>
    </source>
</evidence>
<protein>
    <submittedName>
        <fullName evidence="1">Uncharacterized protein</fullName>
    </submittedName>
</protein>
<organism evidence="1 2">
    <name type="scientific">Dictyobacter formicarum</name>
    <dbReference type="NCBI Taxonomy" id="2778368"/>
    <lineage>
        <taxon>Bacteria</taxon>
        <taxon>Bacillati</taxon>
        <taxon>Chloroflexota</taxon>
        <taxon>Ktedonobacteria</taxon>
        <taxon>Ktedonobacterales</taxon>
        <taxon>Dictyobacteraceae</taxon>
        <taxon>Dictyobacter</taxon>
    </lineage>
</organism>